<reference evidence="1 2" key="1">
    <citation type="journal article" date="2007" name="Proc. Natl. Acad. Sci. U.S.A.">
        <title>The genome of Syntrophus aciditrophicus: life at the thermodynamic limit of microbial growth.</title>
        <authorList>
            <person name="McInerney M.J."/>
            <person name="Rohlin L."/>
            <person name="Mouttaki H."/>
            <person name="Kim U."/>
            <person name="Krupp R.S."/>
            <person name="Rios-Hernandez L."/>
            <person name="Sieber J."/>
            <person name="Struchtemeyer C.G."/>
            <person name="Bhattacharyya A."/>
            <person name="Campbell J.W."/>
            <person name="Gunsalus R.P."/>
        </authorList>
    </citation>
    <scope>NUCLEOTIDE SEQUENCE [LARGE SCALE GENOMIC DNA]</scope>
    <source>
        <strain evidence="1 2">SB</strain>
    </source>
</reference>
<organism evidence="1 2">
    <name type="scientific">Syntrophus aciditrophicus (strain SB)</name>
    <dbReference type="NCBI Taxonomy" id="56780"/>
    <lineage>
        <taxon>Bacteria</taxon>
        <taxon>Pseudomonadati</taxon>
        <taxon>Thermodesulfobacteriota</taxon>
        <taxon>Syntrophia</taxon>
        <taxon>Syntrophales</taxon>
        <taxon>Syntrophaceae</taxon>
        <taxon>Syntrophus</taxon>
    </lineage>
</organism>
<dbReference type="InParanoid" id="Q2LPP1"/>
<name>Q2LPP1_SYNAS</name>
<dbReference type="AlphaFoldDB" id="Q2LPP1"/>
<evidence type="ECO:0000313" key="2">
    <source>
        <dbReference type="Proteomes" id="UP000001933"/>
    </source>
</evidence>
<evidence type="ECO:0000313" key="1">
    <source>
        <dbReference type="EMBL" id="ABC76241.1"/>
    </source>
</evidence>
<sequence length="53" mass="6156">MGGQKRNAEQRLVVHLRQFLSLKTDYMRTTLSGIRKSAQHLCADKFKERFGTC</sequence>
<accession>Q2LPP1</accession>
<gene>
    <name evidence="1" type="ORF">SYN_00523</name>
</gene>
<keyword evidence="2" id="KW-1185">Reference proteome</keyword>
<proteinExistence type="predicted"/>
<dbReference type="KEGG" id="sat:SYN_00523"/>
<dbReference type="HOGENOM" id="CLU_3066982_0_0_7"/>
<dbReference type="Proteomes" id="UP000001933">
    <property type="component" value="Chromosome"/>
</dbReference>
<protein>
    <submittedName>
        <fullName evidence="1">Hypothetical cytosolic protein</fullName>
    </submittedName>
</protein>
<dbReference type="EMBL" id="CP000252">
    <property type="protein sequence ID" value="ABC76241.1"/>
    <property type="molecule type" value="Genomic_DNA"/>
</dbReference>